<evidence type="ECO:0000256" key="1">
    <source>
        <dbReference type="ARBA" id="ARBA00004571"/>
    </source>
</evidence>
<organism evidence="15 16">
    <name type="scientific">Cephaloticoccus primus</name>
    <dbReference type="NCBI Taxonomy" id="1548207"/>
    <lineage>
        <taxon>Bacteria</taxon>
        <taxon>Pseudomonadati</taxon>
        <taxon>Verrucomicrobiota</taxon>
        <taxon>Opitutia</taxon>
        <taxon>Opitutales</taxon>
        <taxon>Opitutaceae</taxon>
        <taxon>Cephaloticoccus</taxon>
    </lineage>
</organism>
<keyword evidence="7 10" id="KW-0472">Membrane</keyword>
<evidence type="ECO:0000256" key="2">
    <source>
        <dbReference type="ARBA" id="ARBA00022448"/>
    </source>
</evidence>
<keyword evidence="5 12" id="KW-0732">Signal</keyword>
<dbReference type="Gene3D" id="2.40.170.20">
    <property type="entry name" value="TonB-dependent receptor, beta-barrel domain"/>
    <property type="match status" value="1"/>
</dbReference>
<feature type="chain" id="PRO_5007489682" description="TonB-dependent receptor" evidence="12">
    <location>
        <begin position="24"/>
        <end position="765"/>
    </location>
</feature>
<feature type="domain" description="TonB-dependent receptor plug" evidence="14">
    <location>
        <begin position="57"/>
        <end position="173"/>
    </location>
</feature>
<keyword evidence="2 10" id="KW-0813">Transport</keyword>
<evidence type="ECO:0000256" key="3">
    <source>
        <dbReference type="ARBA" id="ARBA00022452"/>
    </source>
</evidence>
<evidence type="ECO:0000256" key="6">
    <source>
        <dbReference type="ARBA" id="ARBA00023077"/>
    </source>
</evidence>
<dbReference type="EMBL" id="LSZQ01000044">
    <property type="protein sequence ID" value="KXU35633.1"/>
    <property type="molecule type" value="Genomic_DNA"/>
</dbReference>
<protein>
    <recommendedName>
        <fullName evidence="17">TonB-dependent receptor</fullName>
    </recommendedName>
</protein>
<dbReference type="InterPro" id="IPR037066">
    <property type="entry name" value="Plug_dom_sf"/>
</dbReference>
<dbReference type="Pfam" id="PF00593">
    <property type="entry name" value="TonB_dep_Rec_b-barrel"/>
    <property type="match status" value="1"/>
</dbReference>
<dbReference type="Gene3D" id="2.170.130.10">
    <property type="entry name" value="TonB-dependent receptor, plug domain"/>
    <property type="match status" value="1"/>
</dbReference>
<accession>A0A139SM36</accession>
<dbReference type="GO" id="GO:0015344">
    <property type="term" value="F:siderophore uptake transmembrane transporter activity"/>
    <property type="evidence" value="ECO:0007669"/>
    <property type="project" value="TreeGrafter"/>
</dbReference>
<evidence type="ECO:0000313" key="16">
    <source>
        <dbReference type="Proteomes" id="UP000070058"/>
    </source>
</evidence>
<dbReference type="Pfam" id="PF07715">
    <property type="entry name" value="Plug"/>
    <property type="match status" value="1"/>
</dbReference>
<comment type="similarity">
    <text evidence="10 11">Belongs to the TonB-dependent receptor family.</text>
</comment>
<dbReference type="InterPro" id="IPR012910">
    <property type="entry name" value="Plug_dom"/>
</dbReference>
<dbReference type="AlphaFoldDB" id="A0A139SM36"/>
<dbReference type="InterPro" id="IPR039426">
    <property type="entry name" value="TonB-dep_rcpt-like"/>
</dbReference>
<evidence type="ECO:0008006" key="17">
    <source>
        <dbReference type="Google" id="ProtNLM"/>
    </source>
</evidence>
<evidence type="ECO:0000256" key="8">
    <source>
        <dbReference type="ARBA" id="ARBA00023170"/>
    </source>
</evidence>
<reference evidence="16" key="1">
    <citation type="submission" date="2016-02" db="EMBL/GenBank/DDBJ databases">
        <authorList>
            <person name="Sanders J.G."/>
            <person name="Lin J.Y."/>
            <person name="Wertz J.T."/>
            <person name="Russell J.A."/>
            <person name="Moreau C.S."/>
            <person name="Powell S."/>
        </authorList>
    </citation>
    <scope>NUCLEOTIDE SEQUENCE [LARGE SCALE GENOMIC DNA]</scope>
    <source>
        <strain evidence="16">CAG34</strain>
    </source>
</reference>
<dbReference type="PROSITE" id="PS51257">
    <property type="entry name" value="PROKAR_LIPOPROTEIN"/>
    <property type="match status" value="1"/>
</dbReference>
<dbReference type="Proteomes" id="UP000070058">
    <property type="component" value="Unassembled WGS sequence"/>
</dbReference>
<name>A0A139SM36_9BACT</name>
<dbReference type="PANTHER" id="PTHR30069:SF29">
    <property type="entry name" value="HEMOGLOBIN AND HEMOGLOBIN-HAPTOGLOBIN-BINDING PROTEIN 1-RELATED"/>
    <property type="match status" value="1"/>
</dbReference>
<evidence type="ECO:0000256" key="9">
    <source>
        <dbReference type="ARBA" id="ARBA00023237"/>
    </source>
</evidence>
<keyword evidence="16" id="KW-1185">Reference proteome</keyword>
<dbReference type="PANTHER" id="PTHR30069">
    <property type="entry name" value="TONB-DEPENDENT OUTER MEMBRANE RECEPTOR"/>
    <property type="match status" value="1"/>
</dbReference>
<dbReference type="GO" id="GO:0044718">
    <property type="term" value="P:siderophore transmembrane transport"/>
    <property type="evidence" value="ECO:0007669"/>
    <property type="project" value="TreeGrafter"/>
</dbReference>
<dbReference type="GO" id="GO:0009279">
    <property type="term" value="C:cell outer membrane"/>
    <property type="evidence" value="ECO:0007669"/>
    <property type="project" value="UniProtKB-SubCell"/>
</dbReference>
<proteinExistence type="inferred from homology"/>
<dbReference type="SUPFAM" id="SSF56935">
    <property type="entry name" value="Porins"/>
    <property type="match status" value="1"/>
</dbReference>
<keyword evidence="6 11" id="KW-0798">TonB box</keyword>
<gene>
    <name evidence="15" type="ORF">AXK11_05810</name>
</gene>
<evidence type="ECO:0000256" key="10">
    <source>
        <dbReference type="PROSITE-ProRule" id="PRU01360"/>
    </source>
</evidence>
<sequence length="765" mass="82094">MNKNKLTVLATLLAACCAQSAVAQNPTARAGGADVTEVKVEAERESLLLVQTEPPAGTFTSVPAQEFTRRGATDMGGIVRYEPLVNAPSVATGGGGLWDGNGYSGYNIRGLEGNRISMDVDGIPMPDAAQRPDATSANAFGIGRDYFEIENFRSVGIASGTTFAGRGTPALGGGVSYVTKSPADYLGRSDRPFYLGYKAAYASANESLAHTVTGAVGQGQFAALVVYTRRDGEETDSKGSGTTNPLDWESDSILGKLVWDNATDHKLEFTLEHFKREADLVALNKIGGYYPEAPVQHSEAERFTLNLKHTFVPVGGLPVFDQLSTMVYWQDAVNGDHTLARYTFGTDARRDIKTKFNNDSVGGRIDAIKRIGEHHTLSYGLTYSETKTSRPWNEVRTSISTGAIIPGNTGTKDRMPSMKTEELALTLADQIGFTIGTHRTTLTPALRFDSVDVKPTDLSRYIIGVPNAKNEIKPTSDDFVTPSLAAEFELTERLAVFGSYKRGNRLPRPVEKTGTYDSFSYTGGGAGYAILGNPNLDKETSDAFELGLKGHGPGSGLSFQVSGFYTAYKDFIEYVSQAPDPINYPTIVFALYRPENVGDAKIYGVEGVIKADFGTWEPALAGFSATLAAGRAQSSVDNKVAGIKGRLGSVGPFKGSLTLAYDSPAKRVGASLTATRVNGQQQGPDTLGGSLTGDYFNVPSSTTLDLAAYLRINDYASLHAGVYNLTDKKHWDYYSARVLGATDLSEIERYALPGANFYVSLSIGF</sequence>
<evidence type="ECO:0000313" key="15">
    <source>
        <dbReference type="EMBL" id="KXU35633.1"/>
    </source>
</evidence>
<dbReference type="STRING" id="1548207.AXK11_05810"/>
<feature type="domain" description="TonB-dependent receptor-like beta-barrel" evidence="13">
    <location>
        <begin position="275"/>
        <end position="725"/>
    </location>
</feature>
<comment type="caution">
    <text evidence="15">The sequence shown here is derived from an EMBL/GenBank/DDBJ whole genome shotgun (WGS) entry which is preliminary data.</text>
</comment>
<evidence type="ECO:0000256" key="11">
    <source>
        <dbReference type="RuleBase" id="RU003357"/>
    </source>
</evidence>
<evidence type="ECO:0000256" key="5">
    <source>
        <dbReference type="ARBA" id="ARBA00022729"/>
    </source>
</evidence>
<keyword evidence="9 10" id="KW-0998">Cell outer membrane</keyword>
<dbReference type="InterPro" id="IPR036942">
    <property type="entry name" value="Beta-barrel_TonB_sf"/>
</dbReference>
<keyword evidence="8" id="KW-0675">Receptor</keyword>
<dbReference type="OrthoDB" id="101167at2"/>
<dbReference type="InterPro" id="IPR000531">
    <property type="entry name" value="Beta-barrel_TonB"/>
</dbReference>
<evidence type="ECO:0000259" key="13">
    <source>
        <dbReference type="Pfam" id="PF00593"/>
    </source>
</evidence>
<evidence type="ECO:0000256" key="12">
    <source>
        <dbReference type="SAM" id="SignalP"/>
    </source>
</evidence>
<dbReference type="RefSeq" id="WP_082780940.1">
    <property type="nucleotide sequence ID" value="NZ_LSZQ01000044.1"/>
</dbReference>
<comment type="subcellular location">
    <subcellularLocation>
        <location evidence="1 10">Cell outer membrane</location>
        <topology evidence="1 10">Multi-pass membrane protein</topology>
    </subcellularLocation>
</comment>
<dbReference type="PROSITE" id="PS52016">
    <property type="entry name" value="TONB_DEPENDENT_REC_3"/>
    <property type="match status" value="1"/>
</dbReference>
<feature type="signal peptide" evidence="12">
    <location>
        <begin position="1"/>
        <end position="23"/>
    </location>
</feature>
<dbReference type="CDD" id="cd01347">
    <property type="entry name" value="ligand_gated_channel"/>
    <property type="match status" value="1"/>
</dbReference>
<evidence type="ECO:0000256" key="4">
    <source>
        <dbReference type="ARBA" id="ARBA00022692"/>
    </source>
</evidence>
<keyword evidence="4 10" id="KW-0812">Transmembrane</keyword>
<evidence type="ECO:0000259" key="14">
    <source>
        <dbReference type="Pfam" id="PF07715"/>
    </source>
</evidence>
<keyword evidence="3 10" id="KW-1134">Transmembrane beta strand</keyword>
<evidence type="ECO:0000256" key="7">
    <source>
        <dbReference type="ARBA" id="ARBA00023136"/>
    </source>
</evidence>